<comment type="subcellular location">
    <subcellularLocation>
        <location evidence="1 7">Cytoplasm</location>
    </subcellularLocation>
</comment>
<dbReference type="AlphaFoldDB" id="A0AA37IY98"/>
<dbReference type="GO" id="GO:0030643">
    <property type="term" value="P:intracellular phosphate ion homeostasis"/>
    <property type="evidence" value="ECO:0007669"/>
    <property type="project" value="InterPro"/>
</dbReference>
<comment type="similarity">
    <text evidence="2 7">Belongs to the PhoU family.</text>
</comment>
<feature type="domain" description="PhoU" evidence="8">
    <location>
        <begin position="18"/>
        <end position="106"/>
    </location>
</feature>
<evidence type="ECO:0000256" key="1">
    <source>
        <dbReference type="ARBA" id="ARBA00004496"/>
    </source>
</evidence>
<keyword evidence="4 7" id="KW-0813">Transport</keyword>
<sequence length="222" mass="24664">MSNRKYYDSELEALNTALIEMGQAAADAVENALQALCAVDTAAAAEVVKGDTRINHMERDIEHRCMTLLLRQQPVASDLRQVTAALKVITDLERIGDHAADIAEIVPHLGRMNQSSEPALNEAVQMGRNAHQMILNALDAFVRQDEAAAREVIASDDVVDDAFDAIKRMLGQKLAHDPDEVDSVMDLLIVIKYLERIADHSVNLAEWVQFVRTGKYKNEDIF</sequence>
<dbReference type="Proteomes" id="UP001055185">
    <property type="component" value="Unassembled WGS sequence"/>
</dbReference>
<keyword evidence="5 7" id="KW-0963">Cytoplasm</keyword>
<dbReference type="SUPFAM" id="SSF109755">
    <property type="entry name" value="PhoU-like"/>
    <property type="match status" value="1"/>
</dbReference>
<keyword evidence="6 7" id="KW-0592">Phosphate transport</keyword>
<dbReference type="Gene3D" id="1.20.58.220">
    <property type="entry name" value="Phosphate transport system protein phou homolog 2, domain 2"/>
    <property type="match status" value="1"/>
</dbReference>
<dbReference type="Pfam" id="PF01895">
    <property type="entry name" value="PhoU"/>
    <property type="match status" value="2"/>
</dbReference>
<evidence type="ECO:0000256" key="5">
    <source>
        <dbReference type="ARBA" id="ARBA00022490"/>
    </source>
</evidence>
<organism evidence="9 10">
    <name type="scientific">Faecalibacterium gallinarum</name>
    <dbReference type="NCBI Taxonomy" id="2903556"/>
    <lineage>
        <taxon>Bacteria</taxon>
        <taxon>Bacillati</taxon>
        <taxon>Bacillota</taxon>
        <taxon>Clostridia</taxon>
        <taxon>Eubacteriales</taxon>
        <taxon>Oscillospiraceae</taxon>
        <taxon>Faecalibacterium</taxon>
    </lineage>
</organism>
<dbReference type="InterPro" id="IPR026022">
    <property type="entry name" value="PhoU_dom"/>
</dbReference>
<evidence type="ECO:0000313" key="9">
    <source>
        <dbReference type="EMBL" id="GJN64189.1"/>
    </source>
</evidence>
<dbReference type="GO" id="GO:0045936">
    <property type="term" value="P:negative regulation of phosphate metabolic process"/>
    <property type="evidence" value="ECO:0007669"/>
    <property type="project" value="InterPro"/>
</dbReference>
<comment type="caution">
    <text evidence="9">The sequence shown here is derived from an EMBL/GenBank/DDBJ whole genome shotgun (WGS) entry which is preliminary data.</text>
</comment>
<dbReference type="PIRSF" id="PIRSF003107">
    <property type="entry name" value="PhoU"/>
    <property type="match status" value="1"/>
</dbReference>
<proteinExistence type="inferred from homology"/>
<evidence type="ECO:0000313" key="10">
    <source>
        <dbReference type="Proteomes" id="UP001055185"/>
    </source>
</evidence>
<evidence type="ECO:0000256" key="4">
    <source>
        <dbReference type="ARBA" id="ARBA00022448"/>
    </source>
</evidence>
<keyword evidence="10" id="KW-1185">Reference proteome</keyword>
<dbReference type="FunFam" id="1.20.58.220:FF:000004">
    <property type="entry name" value="Phosphate-specific transport system accessory protein PhoU"/>
    <property type="match status" value="1"/>
</dbReference>
<feature type="domain" description="PhoU" evidence="8">
    <location>
        <begin position="125"/>
        <end position="208"/>
    </location>
</feature>
<evidence type="ECO:0000256" key="6">
    <source>
        <dbReference type="ARBA" id="ARBA00022592"/>
    </source>
</evidence>
<comment type="function">
    <text evidence="7">Plays a role in the regulation of phosphate uptake.</text>
</comment>
<accession>A0AA37IY98</accession>
<reference evidence="9" key="1">
    <citation type="journal article" date="2022" name="Int. J. Syst. Evol. Microbiol.">
        <title>Genome-based, phenotypic and chemotaxonomic classification of Faecalibacterium strains: proposal of three novel species Faecalibacterium duncaniae sp. nov., Faecalibacterium hattorii sp. nov. and Faecalibacterium gallinarum sp. nov. .</title>
        <authorList>
            <person name="Sakamoto M."/>
            <person name="Sakurai N."/>
            <person name="Tanno H."/>
            <person name="Iino T."/>
            <person name="Ohkuma M."/>
            <person name="Endo A."/>
        </authorList>
    </citation>
    <scope>NUCLEOTIDE SEQUENCE</scope>
    <source>
        <strain evidence="9">JCM 17207</strain>
    </source>
</reference>
<gene>
    <name evidence="9" type="ORF">JCM17207_08140</name>
</gene>
<evidence type="ECO:0000256" key="7">
    <source>
        <dbReference type="PIRNR" id="PIRNR003107"/>
    </source>
</evidence>
<dbReference type="InterPro" id="IPR038078">
    <property type="entry name" value="PhoU-like_sf"/>
</dbReference>
<comment type="subunit">
    <text evidence="3 7">Homodimer.</text>
</comment>
<evidence type="ECO:0000259" key="8">
    <source>
        <dbReference type="Pfam" id="PF01895"/>
    </source>
</evidence>
<dbReference type="PANTHER" id="PTHR42930:SF3">
    <property type="entry name" value="PHOSPHATE-SPECIFIC TRANSPORT SYSTEM ACCESSORY PROTEIN PHOU"/>
    <property type="match status" value="1"/>
</dbReference>
<dbReference type="RefSeq" id="WP_238316421.1">
    <property type="nucleotide sequence ID" value="NZ_BQKV01000027.1"/>
</dbReference>
<evidence type="ECO:0000256" key="3">
    <source>
        <dbReference type="ARBA" id="ARBA00011738"/>
    </source>
</evidence>
<name>A0AA37IY98_9FIRM</name>
<dbReference type="EMBL" id="BQKV01000027">
    <property type="protein sequence ID" value="GJN64189.1"/>
    <property type="molecule type" value="Genomic_DNA"/>
</dbReference>
<dbReference type="GO" id="GO:0006817">
    <property type="term" value="P:phosphate ion transport"/>
    <property type="evidence" value="ECO:0007669"/>
    <property type="project" value="UniProtKB-KW"/>
</dbReference>
<evidence type="ECO:0000256" key="2">
    <source>
        <dbReference type="ARBA" id="ARBA00008107"/>
    </source>
</evidence>
<protein>
    <recommendedName>
        <fullName evidence="7">Phosphate-specific transport system accessory protein PhoU</fullName>
    </recommendedName>
</protein>
<dbReference type="InterPro" id="IPR028366">
    <property type="entry name" value="PhoU"/>
</dbReference>
<dbReference type="PANTHER" id="PTHR42930">
    <property type="entry name" value="PHOSPHATE-SPECIFIC TRANSPORT SYSTEM ACCESSORY PROTEIN PHOU"/>
    <property type="match status" value="1"/>
</dbReference>
<dbReference type="NCBIfam" id="TIGR02135">
    <property type="entry name" value="phoU_full"/>
    <property type="match status" value="1"/>
</dbReference>
<dbReference type="GO" id="GO:0005737">
    <property type="term" value="C:cytoplasm"/>
    <property type="evidence" value="ECO:0007669"/>
    <property type="project" value="UniProtKB-SubCell"/>
</dbReference>